<evidence type="ECO:0000256" key="1">
    <source>
        <dbReference type="ARBA" id="ARBA00022505"/>
    </source>
</evidence>
<dbReference type="Pfam" id="PF01315">
    <property type="entry name" value="Ald_Xan_dh_C"/>
    <property type="match status" value="1"/>
</dbReference>
<keyword evidence="2" id="KW-0560">Oxidoreductase</keyword>
<dbReference type="Gene3D" id="3.90.1170.50">
    <property type="entry name" value="Aldehyde oxidase/xanthine dehydrogenase, a/b hammerhead"/>
    <property type="match status" value="1"/>
</dbReference>
<gene>
    <name evidence="4" type="ORF">LJD61_05820</name>
</gene>
<dbReference type="Gene3D" id="3.30.365.10">
    <property type="entry name" value="Aldehyde oxidase/xanthine dehydrogenase, molybdopterin binding domain"/>
    <property type="match status" value="4"/>
</dbReference>
<name>A0ABT1NCS9_9FIRM</name>
<dbReference type="RefSeq" id="WP_255226581.1">
    <property type="nucleotide sequence ID" value="NZ_JAJEKE010000003.1"/>
</dbReference>
<sequence>MYKYVGHDIKRVDGLEKVTGYAKYVDDIKMAGMLYAKIKKSPYAHAKILKVDVSKAMALEGVKAVITGADVPNRVGLYLEDKTFLATDKVRFVGEAVAAVAAISEEIAEEAIELIEVEYEELPGVFNAMDAIKHDAPLIHEDLGSYKYGPIFFPKPGTNISNHYKIRKGDVDKGFAEADYIMENEFYVPHIQHAPIENHSVIALTEPSGKLTVWSACQSPYAVRKALSVAFDLPLHKIRVIAPTVGGGFGGKAGTTLEGITIPLSKKCMGRPVKLTYTREEDMVGSFVRQGCLARIKTGVKKDGGIVAEENTFYWEGGAYTEYGVNIARAGGYASTGPYDIPNVKADSYCVYTNQPVGGPYRGFGMSEIHFAIEQNLDMIAIQMGIDPVEFRKINAIKEGGHTVTSQQLYNVGITKCIEAVEKDIEWGKANKASAPNKLRGKGIACMYKAPSQPNNVASSAIIKINEDGTANLMVTAMDIGQGSDTVLTQIAAEVLTIPVEKISIISGDTDVTPYEWQTVASRITYCAGNAVKKAAEDAKEQLLKLGSIGLGLPAEYLKLEDGYVVSAVYPDRKKSIASLALGLEMADGSGVHGPIIGRGSFIPPNVRNTDKETGQGEKPVAFWTFGAQAVEIEIDMETGQIEVIKVAAAYDVGKVINPQLCRGQIEGGIVQGIGSALLEHQIMENGKVKNPNFVDYKIPAVRDVPEMVVRIIEVPEVTGPYGARGVGEPAMVPTAPAIANAIYDALGIRINSLPLSAEKVLDAIKNNKSVSCKMVQNNKGEDGEGQVKCGIN</sequence>
<proteinExistence type="predicted"/>
<dbReference type="InterPro" id="IPR008274">
    <property type="entry name" value="AldOxase/xan_DH_MoCoBD1"/>
</dbReference>
<feature type="domain" description="Aldehyde oxidase/xanthine dehydrogenase a/b hammerhead" evidence="3">
    <location>
        <begin position="19"/>
        <end position="123"/>
    </location>
</feature>
<dbReference type="InterPro" id="IPR046867">
    <property type="entry name" value="AldOxase/xan_DH_MoCoBD2"/>
</dbReference>
<reference evidence="4 5" key="1">
    <citation type="submission" date="2021-10" db="EMBL/GenBank/DDBJ databases">
        <title>Lutispora strain m25 sp. nov., a thermophilic, non-spore-forming bacterium isolated from a lab-scale methanogenic bioreactor digesting anaerobic sludge.</title>
        <authorList>
            <person name="El Houari A."/>
            <person name="Mcdonald J."/>
        </authorList>
    </citation>
    <scope>NUCLEOTIDE SEQUENCE [LARGE SCALE GENOMIC DNA]</scope>
    <source>
        <strain evidence="5">m25</strain>
    </source>
</reference>
<dbReference type="Pfam" id="PF02738">
    <property type="entry name" value="MoCoBD_1"/>
    <property type="match status" value="1"/>
</dbReference>
<organism evidence="4 5">
    <name type="scientific">Lutispora saccharofermentans</name>
    <dbReference type="NCBI Taxonomy" id="3024236"/>
    <lineage>
        <taxon>Bacteria</taxon>
        <taxon>Bacillati</taxon>
        <taxon>Bacillota</taxon>
        <taxon>Clostridia</taxon>
        <taxon>Lutisporales</taxon>
        <taxon>Lutisporaceae</taxon>
        <taxon>Lutispora</taxon>
    </lineage>
</organism>
<dbReference type="EMBL" id="JAJEKE010000003">
    <property type="protein sequence ID" value="MCQ1529064.1"/>
    <property type="molecule type" value="Genomic_DNA"/>
</dbReference>
<dbReference type="SMART" id="SM01008">
    <property type="entry name" value="Ald_Xan_dh_C"/>
    <property type="match status" value="1"/>
</dbReference>
<dbReference type="InterPro" id="IPR037165">
    <property type="entry name" value="AldOxase/xan_DH_Mopterin-bd_sf"/>
</dbReference>
<dbReference type="PANTHER" id="PTHR11908">
    <property type="entry name" value="XANTHINE DEHYDROGENASE"/>
    <property type="match status" value="1"/>
</dbReference>
<evidence type="ECO:0000313" key="5">
    <source>
        <dbReference type="Proteomes" id="UP001651880"/>
    </source>
</evidence>
<evidence type="ECO:0000256" key="2">
    <source>
        <dbReference type="ARBA" id="ARBA00023002"/>
    </source>
</evidence>
<dbReference type="InterPro" id="IPR016208">
    <property type="entry name" value="Ald_Oxase/xanthine_DH-like"/>
</dbReference>
<accession>A0ABT1NCS9</accession>
<evidence type="ECO:0000313" key="4">
    <source>
        <dbReference type="EMBL" id="MCQ1529064.1"/>
    </source>
</evidence>
<keyword evidence="1" id="KW-0500">Molybdenum</keyword>
<dbReference type="PANTHER" id="PTHR11908:SF132">
    <property type="entry name" value="ALDEHYDE OXIDASE 1-RELATED"/>
    <property type="match status" value="1"/>
</dbReference>
<dbReference type="SUPFAM" id="SSF54665">
    <property type="entry name" value="CO dehydrogenase molybdoprotein N-domain-like"/>
    <property type="match status" value="1"/>
</dbReference>
<dbReference type="Proteomes" id="UP001651880">
    <property type="component" value="Unassembled WGS sequence"/>
</dbReference>
<dbReference type="SUPFAM" id="SSF56003">
    <property type="entry name" value="Molybdenum cofactor-binding domain"/>
    <property type="match status" value="1"/>
</dbReference>
<dbReference type="InterPro" id="IPR000674">
    <property type="entry name" value="Ald_Oxase/Xan_DH_a/b"/>
</dbReference>
<dbReference type="Pfam" id="PF20256">
    <property type="entry name" value="MoCoBD_2"/>
    <property type="match status" value="1"/>
</dbReference>
<dbReference type="InterPro" id="IPR036856">
    <property type="entry name" value="Ald_Oxase/Xan_DH_a/b_sf"/>
</dbReference>
<keyword evidence="5" id="KW-1185">Reference proteome</keyword>
<protein>
    <submittedName>
        <fullName evidence="4">Molybdopterin-dependent oxidoreductase</fullName>
    </submittedName>
</protein>
<comment type="caution">
    <text evidence="4">The sequence shown here is derived from an EMBL/GenBank/DDBJ whole genome shotgun (WGS) entry which is preliminary data.</text>
</comment>
<evidence type="ECO:0000259" key="3">
    <source>
        <dbReference type="SMART" id="SM01008"/>
    </source>
</evidence>